<evidence type="ECO:0000313" key="1">
    <source>
        <dbReference type="EMBL" id="KAI0037423.1"/>
    </source>
</evidence>
<proteinExistence type="predicted"/>
<name>A0ACB8R040_9AGAM</name>
<keyword evidence="2" id="KW-1185">Reference proteome</keyword>
<protein>
    <submittedName>
        <fullName evidence="1">Uncharacterized protein</fullName>
    </submittedName>
</protein>
<sequence>MAQTAPRDHVIIALEPNSIYITTNISSSNRSGLRWALIHVDEVGGISRHELGSADKTNVYGPEVYLSTDIIQAFNRFDNATILAYFKIWNCPVPRRDRLETICHRAAQRAAEQTGISPCSTFVTRVLGGLGLFPARVQEIEDNIGKKSNTTYGWRYLSCVHNLNLRYPTAILTV</sequence>
<gene>
    <name evidence="1" type="ORF">FA95DRAFT_122581</name>
</gene>
<comment type="caution">
    <text evidence="1">The sequence shown here is derived from an EMBL/GenBank/DDBJ whole genome shotgun (WGS) entry which is preliminary data.</text>
</comment>
<evidence type="ECO:0000313" key="2">
    <source>
        <dbReference type="Proteomes" id="UP000814033"/>
    </source>
</evidence>
<reference evidence="1" key="1">
    <citation type="submission" date="2021-02" db="EMBL/GenBank/DDBJ databases">
        <authorList>
            <consortium name="DOE Joint Genome Institute"/>
            <person name="Ahrendt S."/>
            <person name="Looney B.P."/>
            <person name="Miyauchi S."/>
            <person name="Morin E."/>
            <person name="Drula E."/>
            <person name="Courty P.E."/>
            <person name="Chicoki N."/>
            <person name="Fauchery L."/>
            <person name="Kohler A."/>
            <person name="Kuo A."/>
            <person name="Labutti K."/>
            <person name="Pangilinan J."/>
            <person name="Lipzen A."/>
            <person name="Riley R."/>
            <person name="Andreopoulos W."/>
            <person name="He G."/>
            <person name="Johnson J."/>
            <person name="Barry K.W."/>
            <person name="Grigoriev I.V."/>
            <person name="Nagy L."/>
            <person name="Hibbett D."/>
            <person name="Henrissat B."/>
            <person name="Matheny P.B."/>
            <person name="Labbe J."/>
            <person name="Martin F."/>
        </authorList>
    </citation>
    <scope>NUCLEOTIDE SEQUENCE</scope>
    <source>
        <strain evidence="1">FP105234-sp</strain>
    </source>
</reference>
<organism evidence="1 2">
    <name type="scientific">Auriscalpium vulgare</name>
    <dbReference type="NCBI Taxonomy" id="40419"/>
    <lineage>
        <taxon>Eukaryota</taxon>
        <taxon>Fungi</taxon>
        <taxon>Dikarya</taxon>
        <taxon>Basidiomycota</taxon>
        <taxon>Agaricomycotina</taxon>
        <taxon>Agaricomycetes</taxon>
        <taxon>Russulales</taxon>
        <taxon>Auriscalpiaceae</taxon>
        <taxon>Auriscalpium</taxon>
    </lineage>
</organism>
<dbReference type="EMBL" id="MU276972">
    <property type="protein sequence ID" value="KAI0037423.1"/>
    <property type="molecule type" value="Genomic_DNA"/>
</dbReference>
<accession>A0ACB8R040</accession>
<dbReference type="Proteomes" id="UP000814033">
    <property type="component" value="Unassembled WGS sequence"/>
</dbReference>
<reference evidence="1" key="2">
    <citation type="journal article" date="2022" name="New Phytol.">
        <title>Evolutionary transition to the ectomycorrhizal habit in the genomes of a hyperdiverse lineage of mushroom-forming fungi.</title>
        <authorList>
            <person name="Looney B."/>
            <person name="Miyauchi S."/>
            <person name="Morin E."/>
            <person name="Drula E."/>
            <person name="Courty P.E."/>
            <person name="Kohler A."/>
            <person name="Kuo A."/>
            <person name="LaButti K."/>
            <person name="Pangilinan J."/>
            <person name="Lipzen A."/>
            <person name="Riley R."/>
            <person name="Andreopoulos W."/>
            <person name="He G."/>
            <person name="Johnson J."/>
            <person name="Nolan M."/>
            <person name="Tritt A."/>
            <person name="Barry K.W."/>
            <person name="Grigoriev I.V."/>
            <person name="Nagy L.G."/>
            <person name="Hibbett D."/>
            <person name="Henrissat B."/>
            <person name="Matheny P.B."/>
            <person name="Labbe J."/>
            <person name="Martin F.M."/>
        </authorList>
    </citation>
    <scope>NUCLEOTIDE SEQUENCE</scope>
    <source>
        <strain evidence="1">FP105234-sp</strain>
    </source>
</reference>